<organism evidence="2 3">
    <name type="scientific">Pristionchus entomophagus</name>
    <dbReference type="NCBI Taxonomy" id="358040"/>
    <lineage>
        <taxon>Eukaryota</taxon>
        <taxon>Metazoa</taxon>
        <taxon>Ecdysozoa</taxon>
        <taxon>Nematoda</taxon>
        <taxon>Chromadorea</taxon>
        <taxon>Rhabditida</taxon>
        <taxon>Rhabditina</taxon>
        <taxon>Diplogasteromorpha</taxon>
        <taxon>Diplogasteroidea</taxon>
        <taxon>Neodiplogasteridae</taxon>
        <taxon>Pristionchus</taxon>
    </lineage>
</organism>
<dbReference type="EMBL" id="BTSX01000004">
    <property type="protein sequence ID" value="GMS94214.1"/>
    <property type="molecule type" value="Genomic_DNA"/>
</dbReference>
<evidence type="ECO:0000313" key="3">
    <source>
        <dbReference type="Proteomes" id="UP001432027"/>
    </source>
</evidence>
<feature type="non-terminal residue" evidence="2">
    <location>
        <position position="1"/>
    </location>
</feature>
<sequence length="76" mass="8530">ICYFSMIIVIVIMIGQLLIELKHGMSHASTATKRYQKRAVMSLVFQGVVPNCIYVIPVIIEGCVYSQTIWLGLEKA</sequence>
<keyword evidence="1" id="KW-0812">Transmembrane</keyword>
<protein>
    <recommendedName>
        <fullName evidence="4">G protein-coupled receptor</fullName>
    </recommendedName>
</protein>
<dbReference type="Pfam" id="PF10319">
    <property type="entry name" value="7TM_GPCR_Srj"/>
    <property type="match status" value="1"/>
</dbReference>
<dbReference type="Proteomes" id="UP001432027">
    <property type="component" value="Unassembled WGS sequence"/>
</dbReference>
<feature type="transmembrane region" description="Helical" evidence="1">
    <location>
        <begin position="43"/>
        <end position="60"/>
    </location>
</feature>
<keyword evidence="1" id="KW-0472">Membrane</keyword>
<feature type="non-terminal residue" evidence="2">
    <location>
        <position position="76"/>
    </location>
</feature>
<gene>
    <name evidence="2" type="ORF">PENTCL1PPCAC_16389</name>
</gene>
<name>A0AAV5TIQ3_9BILA</name>
<evidence type="ECO:0008006" key="4">
    <source>
        <dbReference type="Google" id="ProtNLM"/>
    </source>
</evidence>
<keyword evidence="1" id="KW-1133">Transmembrane helix</keyword>
<evidence type="ECO:0000256" key="1">
    <source>
        <dbReference type="SAM" id="Phobius"/>
    </source>
</evidence>
<dbReference type="InterPro" id="IPR019423">
    <property type="entry name" value="7TM_GPCR_serpentine_rcpt_Srj"/>
</dbReference>
<keyword evidence="3" id="KW-1185">Reference proteome</keyword>
<accession>A0AAV5TIQ3</accession>
<evidence type="ECO:0000313" key="2">
    <source>
        <dbReference type="EMBL" id="GMS94214.1"/>
    </source>
</evidence>
<dbReference type="AlphaFoldDB" id="A0AAV5TIQ3"/>
<reference evidence="2" key="1">
    <citation type="submission" date="2023-10" db="EMBL/GenBank/DDBJ databases">
        <title>Genome assembly of Pristionchus species.</title>
        <authorList>
            <person name="Yoshida K."/>
            <person name="Sommer R.J."/>
        </authorList>
    </citation>
    <scope>NUCLEOTIDE SEQUENCE</scope>
    <source>
        <strain evidence="2">RS0144</strain>
    </source>
</reference>
<comment type="caution">
    <text evidence="2">The sequence shown here is derived from an EMBL/GenBank/DDBJ whole genome shotgun (WGS) entry which is preliminary data.</text>
</comment>
<feature type="transmembrane region" description="Helical" evidence="1">
    <location>
        <begin position="6"/>
        <end position="22"/>
    </location>
</feature>
<proteinExistence type="predicted"/>